<feature type="transmembrane region" description="Helical" evidence="19">
    <location>
        <begin position="12"/>
        <end position="30"/>
    </location>
</feature>
<evidence type="ECO:0000313" key="20">
    <source>
        <dbReference type="EMBL" id="KAF6383804.1"/>
    </source>
</evidence>
<dbReference type="AlphaFoldDB" id="A0A7J8ABK1"/>
<evidence type="ECO:0000256" key="5">
    <source>
        <dbReference type="ARBA" id="ARBA00022676"/>
    </source>
</evidence>
<accession>A0A7J8ABK1</accession>
<evidence type="ECO:0000256" key="15">
    <source>
        <dbReference type="ARBA" id="ARBA00030509"/>
    </source>
</evidence>
<comment type="similarity">
    <text evidence="3">Belongs to the glycosyltransferase 29 family.</text>
</comment>
<comment type="function">
    <text evidence="1">Transfers sialic acid from the donor of substrate CMP-sialic acid to galactose containing acceptor substrates. Has alpha-2,6-sialyltransferase activity toward oligosaccharides that have the Gal-beta-1,4-GlcNAc sequence at the non-reducing end of their carbohydrate groups, but it has weak or no activities toward glycoproteins and glycolipids.</text>
</comment>
<dbReference type="GO" id="GO:0097503">
    <property type="term" value="P:sialylation"/>
    <property type="evidence" value="ECO:0007669"/>
    <property type="project" value="TreeGrafter"/>
</dbReference>
<sequence>MKPHLKQWRQRMLCGIFTWGLLFLVIFIYFTNSSPAEPAPSSLAFLETRRLLPMQGKQRVIMGAMQEPSWPESVNTNKGLLDGHPTGPRDLQKWAKLQDGVENEEEFFLSQIGRKSPNTFYPEDDDYFFAAGQPGSHSHARGTLEPLAPRHSGRWKGWLPERKRHRPRGGSPVLEEGEAGGRLYSSMSRAFLHRLWKGTVSSKMLTPRLQRAMKDYLAANKHGVRFRGRRAAGRSRAALLCALRRRVRLRTLDGTEPPFAALGWRALVPAVPLGQLHPGGLRSCAVVMSAGAILNSSLGEEIDSHDAVLRFNAAPTRGYERDVGNKTTVRIINSQILTNPNHHFIDSSLYKDVILVAWDPAPYSANLDLWYQKPDYNLFTPYVQHRQRNPDQPFYILHPKFIWQLWDIIQENTKEKIQPNPPSSGFIGILLMMSLCSEVHVYEYLPSVRQTELCHYHELYYDAACTLGAYHPLLYEKLLVQRLNTGAQGDLHRKGKVVLPGLRAVHCPAPNS</sequence>
<dbReference type="GO" id="GO:0003835">
    <property type="term" value="F:beta-galactoside alpha-2,6-sialyltransferase activity"/>
    <property type="evidence" value="ECO:0007669"/>
    <property type="project" value="UniProtKB-EC"/>
</dbReference>
<evidence type="ECO:0000256" key="10">
    <source>
        <dbReference type="ARBA" id="ARBA00023034"/>
    </source>
</evidence>
<keyword evidence="13" id="KW-0325">Glycoprotein</keyword>
<dbReference type="Proteomes" id="UP000558488">
    <property type="component" value="Unassembled WGS sequence"/>
</dbReference>
<dbReference type="Gene3D" id="3.90.1480.20">
    <property type="entry name" value="Glycosyl transferase family 29"/>
    <property type="match status" value="1"/>
</dbReference>
<evidence type="ECO:0000256" key="16">
    <source>
        <dbReference type="ARBA" id="ARBA00032076"/>
    </source>
</evidence>
<evidence type="ECO:0000256" key="18">
    <source>
        <dbReference type="ARBA" id="ARBA00034329"/>
    </source>
</evidence>
<evidence type="ECO:0000256" key="11">
    <source>
        <dbReference type="ARBA" id="ARBA00023136"/>
    </source>
</evidence>
<dbReference type="OrthoDB" id="10264956at2759"/>
<dbReference type="GO" id="GO:0032580">
    <property type="term" value="C:Golgi cisterna membrane"/>
    <property type="evidence" value="ECO:0007669"/>
    <property type="project" value="UniProtKB-SubCell"/>
</dbReference>
<keyword evidence="11 19" id="KW-0472">Membrane</keyword>
<dbReference type="SUPFAM" id="SSF88713">
    <property type="entry name" value="Glycoside hydrolase/deacetylase"/>
    <property type="match status" value="1"/>
</dbReference>
<keyword evidence="10" id="KW-0333">Golgi apparatus</keyword>
<proteinExistence type="inferred from homology"/>
<evidence type="ECO:0000256" key="19">
    <source>
        <dbReference type="SAM" id="Phobius"/>
    </source>
</evidence>
<keyword evidence="8" id="KW-0735">Signal-anchor</keyword>
<evidence type="ECO:0000256" key="2">
    <source>
        <dbReference type="ARBA" id="ARBA00004447"/>
    </source>
</evidence>
<dbReference type="InterPro" id="IPR038578">
    <property type="entry name" value="GT29-like_sf"/>
</dbReference>
<keyword evidence="12" id="KW-1015">Disulfide bond</keyword>
<evidence type="ECO:0000256" key="4">
    <source>
        <dbReference type="ARBA" id="ARBA00020782"/>
    </source>
</evidence>
<comment type="subcellular location">
    <subcellularLocation>
        <location evidence="2">Golgi apparatus</location>
        <location evidence="2">Golgi stack membrane</location>
        <topology evidence="2">Single-pass type II membrane protein</topology>
    </subcellularLocation>
</comment>
<evidence type="ECO:0000256" key="7">
    <source>
        <dbReference type="ARBA" id="ARBA00022692"/>
    </source>
</evidence>
<dbReference type="PANTHER" id="PTHR46059">
    <property type="entry name" value="BETA-GALACTOSIDE ALPHA-2,6-SIALYLTRANSFERASE"/>
    <property type="match status" value="1"/>
</dbReference>
<keyword evidence="7 19" id="KW-0812">Transmembrane</keyword>
<evidence type="ECO:0000313" key="21">
    <source>
        <dbReference type="Proteomes" id="UP000558488"/>
    </source>
</evidence>
<evidence type="ECO:0000256" key="12">
    <source>
        <dbReference type="ARBA" id="ARBA00023157"/>
    </source>
</evidence>
<gene>
    <name evidence="20" type="ORF">mPipKuh1_016731</name>
</gene>
<dbReference type="InterPro" id="IPR011330">
    <property type="entry name" value="Glyco_hydro/deAcase_b/a-brl"/>
</dbReference>
<name>A0A7J8ABK1_PIPKU</name>
<dbReference type="PANTHER" id="PTHR46059:SF3">
    <property type="entry name" value="BETA-GALACTOSIDE ALPHA-2,6-SIALYLTRANSFERASE 2"/>
    <property type="match status" value="1"/>
</dbReference>
<comment type="catalytic activity">
    <reaction evidence="17">
        <text>a beta-D-galactoside + CMP-N-acetyl-beta-neuraminate = an N-acetyl-alpha-neuraminyl-(2-&gt;6)-beta-D-galactosyl derivative + CMP + H(+)</text>
        <dbReference type="Rhea" id="RHEA:52104"/>
        <dbReference type="ChEBI" id="CHEBI:15378"/>
        <dbReference type="ChEBI" id="CHEBI:28034"/>
        <dbReference type="ChEBI" id="CHEBI:57812"/>
        <dbReference type="ChEBI" id="CHEBI:60377"/>
        <dbReference type="ChEBI" id="CHEBI:136398"/>
        <dbReference type="EC" id="2.4.3.1"/>
    </reaction>
</comment>
<reference evidence="20 21" key="1">
    <citation type="journal article" date="2020" name="Nature">
        <title>Six reference-quality genomes reveal evolution of bat adaptations.</title>
        <authorList>
            <person name="Jebb D."/>
            <person name="Huang Z."/>
            <person name="Pippel M."/>
            <person name="Hughes G.M."/>
            <person name="Lavrichenko K."/>
            <person name="Devanna P."/>
            <person name="Winkler S."/>
            <person name="Jermiin L.S."/>
            <person name="Skirmuntt E.C."/>
            <person name="Katzourakis A."/>
            <person name="Burkitt-Gray L."/>
            <person name="Ray D.A."/>
            <person name="Sullivan K.A.M."/>
            <person name="Roscito J.G."/>
            <person name="Kirilenko B.M."/>
            <person name="Davalos L.M."/>
            <person name="Corthals A.P."/>
            <person name="Power M.L."/>
            <person name="Jones G."/>
            <person name="Ransome R.D."/>
            <person name="Dechmann D.K.N."/>
            <person name="Locatelli A.G."/>
            <person name="Puechmaille S.J."/>
            <person name="Fedrigo O."/>
            <person name="Jarvis E.D."/>
            <person name="Hiller M."/>
            <person name="Vernes S.C."/>
            <person name="Myers E.W."/>
            <person name="Teeling E.C."/>
        </authorList>
    </citation>
    <scope>NUCLEOTIDE SEQUENCE [LARGE SCALE GENOMIC DNA]</scope>
    <source>
        <strain evidence="20">MPipKuh1</strain>
        <tissue evidence="20">Flight muscle</tissue>
    </source>
</reference>
<keyword evidence="5 20" id="KW-0328">Glycosyltransferase</keyword>
<keyword evidence="21" id="KW-1185">Reference proteome</keyword>
<keyword evidence="6 20" id="KW-0808">Transferase</keyword>
<comment type="caution">
    <text evidence="20">The sequence shown here is derived from an EMBL/GenBank/DDBJ whole genome shotgun (WGS) entry which is preliminary data.</text>
</comment>
<evidence type="ECO:0000256" key="3">
    <source>
        <dbReference type="ARBA" id="ARBA00006003"/>
    </source>
</evidence>
<dbReference type="InterPro" id="IPR001675">
    <property type="entry name" value="Glyco_trans_29"/>
</dbReference>
<dbReference type="EMBL" id="JACAGB010000002">
    <property type="protein sequence ID" value="KAF6383804.1"/>
    <property type="molecule type" value="Genomic_DNA"/>
</dbReference>
<dbReference type="GO" id="GO:0005975">
    <property type="term" value="P:carbohydrate metabolic process"/>
    <property type="evidence" value="ECO:0007669"/>
    <property type="project" value="InterPro"/>
</dbReference>
<dbReference type="EC" id="2.4.3.1" evidence="18"/>
<evidence type="ECO:0000256" key="13">
    <source>
        <dbReference type="ARBA" id="ARBA00023180"/>
    </source>
</evidence>
<evidence type="ECO:0000256" key="14">
    <source>
        <dbReference type="ARBA" id="ARBA00030410"/>
    </source>
</evidence>
<dbReference type="FunFam" id="3.90.1480.20:FF:000010">
    <property type="entry name" value="ST6 beta-galactoside alpha-2,6-sialyltransferase 2"/>
    <property type="match status" value="1"/>
</dbReference>
<evidence type="ECO:0000256" key="9">
    <source>
        <dbReference type="ARBA" id="ARBA00022989"/>
    </source>
</evidence>
<evidence type="ECO:0000256" key="17">
    <source>
        <dbReference type="ARBA" id="ARBA00034249"/>
    </source>
</evidence>
<evidence type="ECO:0000256" key="1">
    <source>
        <dbReference type="ARBA" id="ARBA00004097"/>
    </source>
</evidence>
<evidence type="ECO:0000256" key="8">
    <source>
        <dbReference type="ARBA" id="ARBA00022968"/>
    </source>
</evidence>
<organism evidence="20 21">
    <name type="scientific">Pipistrellus kuhlii</name>
    <name type="common">Kuhl's pipistrelle</name>
    <dbReference type="NCBI Taxonomy" id="59472"/>
    <lineage>
        <taxon>Eukaryota</taxon>
        <taxon>Metazoa</taxon>
        <taxon>Chordata</taxon>
        <taxon>Craniata</taxon>
        <taxon>Vertebrata</taxon>
        <taxon>Euteleostomi</taxon>
        <taxon>Mammalia</taxon>
        <taxon>Eutheria</taxon>
        <taxon>Laurasiatheria</taxon>
        <taxon>Chiroptera</taxon>
        <taxon>Yangochiroptera</taxon>
        <taxon>Vespertilionidae</taxon>
        <taxon>Pipistrellus</taxon>
    </lineage>
</organism>
<dbReference type="Pfam" id="PF00777">
    <property type="entry name" value="Glyco_transf_29"/>
    <property type="match status" value="1"/>
</dbReference>
<keyword evidence="9 19" id="KW-1133">Transmembrane helix</keyword>
<evidence type="ECO:0000256" key="6">
    <source>
        <dbReference type="ARBA" id="ARBA00022679"/>
    </source>
</evidence>
<protein>
    <recommendedName>
        <fullName evidence="4">Beta-galactoside alpha-2,6-sialyltransferase 2</fullName>
        <ecNumber evidence="18">2.4.3.1</ecNumber>
    </recommendedName>
    <alternativeName>
        <fullName evidence="15">CMP-N-acetylneuraminate-beta-galactosamide-alpha-2,6-sialyltransferase 2</fullName>
    </alternativeName>
    <alternativeName>
        <fullName evidence="14">ST6Gal II</fullName>
    </alternativeName>
    <alternativeName>
        <fullName evidence="16">Sialyltransferase 2</fullName>
    </alternativeName>
</protein>